<evidence type="ECO:0000313" key="5">
    <source>
        <dbReference type="Proteomes" id="UP001153069"/>
    </source>
</evidence>
<dbReference type="SUPFAM" id="SSF52218">
    <property type="entry name" value="Flavoproteins"/>
    <property type="match status" value="1"/>
</dbReference>
<dbReference type="PANTHER" id="PTHR19384:SF109">
    <property type="entry name" value="SULFITE REDUCTASE [NADPH] FLAVOPROTEIN COMPONENT"/>
    <property type="match status" value="1"/>
</dbReference>
<feature type="domain" description="Flavodoxin-like" evidence="3">
    <location>
        <begin position="9"/>
        <end position="175"/>
    </location>
</feature>
<dbReference type="InterPro" id="IPR029039">
    <property type="entry name" value="Flavoprotein-like_sf"/>
</dbReference>
<dbReference type="Proteomes" id="UP001153069">
    <property type="component" value="Unassembled WGS sequence"/>
</dbReference>
<dbReference type="Gene3D" id="3.40.50.360">
    <property type="match status" value="1"/>
</dbReference>
<dbReference type="AlphaFoldDB" id="A0A9N8EQ94"/>
<dbReference type="GO" id="GO:0010181">
    <property type="term" value="F:FMN binding"/>
    <property type="evidence" value="ECO:0007669"/>
    <property type="project" value="InterPro"/>
</dbReference>
<evidence type="ECO:0000256" key="1">
    <source>
        <dbReference type="ARBA" id="ARBA00022630"/>
    </source>
</evidence>
<dbReference type="GO" id="GO:0004783">
    <property type="term" value="F:sulfite reductase (NADPH) activity"/>
    <property type="evidence" value="ECO:0007669"/>
    <property type="project" value="TreeGrafter"/>
</dbReference>
<dbReference type="OrthoDB" id="1856718at2759"/>
<keyword evidence="2" id="KW-1133">Transmembrane helix</keyword>
<reference evidence="4" key="1">
    <citation type="submission" date="2020-06" db="EMBL/GenBank/DDBJ databases">
        <authorList>
            <consortium name="Plant Systems Biology data submission"/>
        </authorList>
    </citation>
    <scope>NUCLEOTIDE SEQUENCE</scope>
    <source>
        <strain evidence="4">D6</strain>
    </source>
</reference>
<dbReference type="EMBL" id="CAICTM010001651">
    <property type="protein sequence ID" value="CAB9525272.1"/>
    <property type="molecule type" value="Genomic_DNA"/>
</dbReference>
<dbReference type="GO" id="GO:0005829">
    <property type="term" value="C:cytosol"/>
    <property type="evidence" value="ECO:0007669"/>
    <property type="project" value="TreeGrafter"/>
</dbReference>
<dbReference type="PROSITE" id="PS50902">
    <property type="entry name" value="FLAVODOXIN_LIKE"/>
    <property type="match status" value="1"/>
</dbReference>
<protein>
    <submittedName>
        <fullName evidence="4">P450 reductase</fullName>
    </submittedName>
</protein>
<dbReference type="GO" id="GO:0050660">
    <property type="term" value="F:flavin adenine dinucleotide binding"/>
    <property type="evidence" value="ECO:0007669"/>
    <property type="project" value="TreeGrafter"/>
</dbReference>
<keyword evidence="2" id="KW-0472">Membrane</keyword>
<dbReference type="InterPro" id="IPR008254">
    <property type="entry name" value="Flavodoxin/NO_synth"/>
</dbReference>
<sequence length="255" mass="28137">MTTSRTEKVYVLFGSQTGNSEEYAKTFADELPDKLSPAAIQKLTGNSDVEITLQPKTMQLDDFLEIQKADWTRLVVIFVSSYGVGQAPLGCYRFRDLCDAWKDRNAANVLDGVHYALCGLGDSSYTTFFENPTKLDQAMTQVGATRVGTLAKVDAQGTGDDAQAPVMERWKEGLWKSLAEVVVTTPPSPEQLQQMQQTTIELCLEINPEFEMPETATSTEASSNKGGKTDLMTMLIVPLVLALVAQVVYYFYSTQ</sequence>
<proteinExistence type="predicted"/>
<keyword evidence="2" id="KW-0812">Transmembrane</keyword>
<accession>A0A9N8EQ94</accession>
<keyword evidence="1" id="KW-0285">Flavoprotein</keyword>
<dbReference type="PRINTS" id="PR00369">
    <property type="entry name" value="FLAVODOXIN"/>
</dbReference>
<comment type="caution">
    <text evidence="4">The sequence shown here is derived from an EMBL/GenBank/DDBJ whole genome shotgun (WGS) entry which is preliminary data.</text>
</comment>
<evidence type="ECO:0000259" key="3">
    <source>
        <dbReference type="PROSITE" id="PS50902"/>
    </source>
</evidence>
<evidence type="ECO:0000256" key="2">
    <source>
        <dbReference type="SAM" id="Phobius"/>
    </source>
</evidence>
<name>A0A9N8EQ94_9STRA</name>
<evidence type="ECO:0000313" key="4">
    <source>
        <dbReference type="EMBL" id="CAB9525272.1"/>
    </source>
</evidence>
<keyword evidence="5" id="KW-1185">Reference proteome</keyword>
<organism evidence="4 5">
    <name type="scientific">Seminavis robusta</name>
    <dbReference type="NCBI Taxonomy" id="568900"/>
    <lineage>
        <taxon>Eukaryota</taxon>
        <taxon>Sar</taxon>
        <taxon>Stramenopiles</taxon>
        <taxon>Ochrophyta</taxon>
        <taxon>Bacillariophyta</taxon>
        <taxon>Bacillariophyceae</taxon>
        <taxon>Bacillariophycidae</taxon>
        <taxon>Naviculales</taxon>
        <taxon>Naviculaceae</taxon>
        <taxon>Seminavis</taxon>
    </lineage>
</organism>
<gene>
    <name evidence="4" type="ORF">SEMRO_1653_G288830.1</name>
</gene>
<dbReference type="Pfam" id="PF00258">
    <property type="entry name" value="Flavodoxin_1"/>
    <property type="match status" value="1"/>
</dbReference>
<dbReference type="InterPro" id="IPR001094">
    <property type="entry name" value="Flavdoxin-like"/>
</dbReference>
<dbReference type="PANTHER" id="PTHR19384">
    <property type="entry name" value="NITRIC OXIDE SYNTHASE-RELATED"/>
    <property type="match status" value="1"/>
</dbReference>
<feature type="transmembrane region" description="Helical" evidence="2">
    <location>
        <begin position="231"/>
        <end position="252"/>
    </location>
</feature>